<organism evidence="4 5">
    <name type="scientific">Candidatus Electronema aureum</name>
    <dbReference type="NCBI Taxonomy" id="2005002"/>
    <lineage>
        <taxon>Bacteria</taxon>
        <taxon>Pseudomonadati</taxon>
        <taxon>Thermodesulfobacteriota</taxon>
        <taxon>Desulfobulbia</taxon>
        <taxon>Desulfobulbales</taxon>
        <taxon>Desulfobulbaceae</taxon>
        <taxon>Candidatus Electronema</taxon>
    </lineage>
</organism>
<dbReference type="Gene3D" id="3.30.2310.20">
    <property type="entry name" value="RelE-like"/>
    <property type="match status" value="1"/>
</dbReference>
<keyword evidence="5" id="KW-1185">Reference proteome</keyword>
<keyword evidence="4" id="KW-0378">Hydrolase</keyword>
<evidence type="ECO:0000256" key="1">
    <source>
        <dbReference type="ARBA" id="ARBA00022649"/>
    </source>
</evidence>
<comment type="caution">
    <text evidence="4">The sequence shown here is derived from an EMBL/GenBank/DDBJ whole genome shotgun (WGS) entry which is preliminary data.</text>
</comment>
<evidence type="ECO:0000313" key="5">
    <source>
        <dbReference type="Proteomes" id="UP000316238"/>
    </source>
</evidence>
<dbReference type="NCBIfam" id="TIGR02385">
    <property type="entry name" value="RelE_StbE"/>
    <property type="match status" value="1"/>
</dbReference>
<proteinExistence type="inferred from homology"/>
<dbReference type="SUPFAM" id="SSF143011">
    <property type="entry name" value="RelE-like"/>
    <property type="match status" value="1"/>
</dbReference>
<reference evidence="4" key="1">
    <citation type="submission" date="2017-07" db="EMBL/GenBank/DDBJ databases">
        <title>The cable genome - Insights into the physiology and evolution of filamentous bacteria capable of sulfide oxidation via long distance electron transfer.</title>
        <authorList>
            <person name="Thorup C."/>
            <person name="Bjerg J.T."/>
            <person name="Schreiber L."/>
            <person name="Nielsen L.P."/>
            <person name="Kjeldsen K.U."/>
            <person name="Boesen T."/>
            <person name="Boggild A."/>
            <person name="Meysman F."/>
            <person name="Geelhoed J."/>
            <person name="Schramm A."/>
        </authorList>
    </citation>
    <scope>NUCLEOTIDE SEQUENCE [LARGE SCALE GENOMIC DNA]</scope>
    <source>
        <strain evidence="4">GS</strain>
    </source>
</reference>
<dbReference type="InterPro" id="IPR004386">
    <property type="entry name" value="Toxin_YafQ-like"/>
</dbReference>
<accession>A0A521FZH2</accession>
<dbReference type="PANTHER" id="PTHR40588">
    <property type="entry name" value="MRNA INTERFERASE TOXIN YAFQ"/>
    <property type="match status" value="1"/>
</dbReference>
<dbReference type="Proteomes" id="UP000316238">
    <property type="component" value="Unassembled WGS sequence"/>
</dbReference>
<evidence type="ECO:0000313" key="4">
    <source>
        <dbReference type="EMBL" id="TAA74145.1"/>
    </source>
</evidence>
<dbReference type="NCBIfam" id="TIGR00053">
    <property type="entry name" value="YafQ family addiction module toxin"/>
    <property type="match status" value="1"/>
</dbReference>
<name>A0A521FZH2_9BACT</name>
<protein>
    <submittedName>
        <fullName evidence="4">mRNA interferase YafQ</fullName>
        <ecNumber evidence="4">3.1.-.-</ecNumber>
    </submittedName>
</protein>
<dbReference type="EC" id="3.1.-.-" evidence="4"/>
<dbReference type="InterPro" id="IPR007712">
    <property type="entry name" value="RelE/ParE_toxin"/>
</dbReference>
<feature type="active site" description="Proton donor" evidence="3">
    <location>
        <position position="84"/>
    </location>
</feature>
<dbReference type="InterPro" id="IPR035093">
    <property type="entry name" value="RelE/ParE_toxin_dom_sf"/>
</dbReference>
<dbReference type="GO" id="GO:0006415">
    <property type="term" value="P:translational termination"/>
    <property type="evidence" value="ECO:0007669"/>
    <property type="project" value="TreeGrafter"/>
</dbReference>
<dbReference type="PANTHER" id="PTHR40588:SF1">
    <property type="entry name" value="MRNA INTERFERASE TOXIN YAFQ"/>
    <property type="match status" value="1"/>
</dbReference>
<evidence type="ECO:0000256" key="3">
    <source>
        <dbReference type="PIRSR" id="PIRSR006156-1"/>
    </source>
</evidence>
<dbReference type="EMBL" id="NQJD01000038">
    <property type="protein sequence ID" value="TAA74145.1"/>
    <property type="molecule type" value="Genomic_DNA"/>
</dbReference>
<sequence>MKKVSQTRQFLRDVKKAAKRGKDLNKLKRIVSLLAKGEPLEASCRDHSLTGQWKPSRDCHIEPDWILIYTADEENLLLERTGTHSDLFR</sequence>
<dbReference type="GO" id="GO:0006402">
    <property type="term" value="P:mRNA catabolic process"/>
    <property type="evidence" value="ECO:0007669"/>
    <property type="project" value="TreeGrafter"/>
</dbReference>
<comment type="similarity">
    <text evidence="2">Belongs to the RelE toxin family. YafQ subfamily.</text>
</comment>
<keyword evidence="1" id="KW-1277">Toxin-antitoxin system</keyword>
<dbReference type="Pfam" id="PF15738">
    <property type="entry name" value="YafQ_toxin"/>
    <property type="match status" value="1"/>
</dbReference>
<dbReference type="GO" id="GO:0016787">
    <property type="term" value="F:hydrolase activity"/>
    <property type="evidence" value="ECO:0007669"/>
    <property type="project" value="UniProtKB-KW"/>
</dbReference>
<dbReference type="FunFam" id="3.30.2310.20:FF:000003">
    <property type="entry name" value="Type II toxin-antitoxin system YafQ family toxin"/>
    <property type="match status" value="1"/>
</dbReference>
<dbReference type="GO" id="GO:0004521">
    <property type="term" value="F:RNA endonuclease activity"/>
    <property type="evidence" value="ECO:0007669"/>
    <property type="project" value="TreeGrafter"/>
</dbReference>
<dbReference type="AlphaFoldDB" id="A0A521FZH2"/>
<gene>
    <name evidence="4" type="ORF">CDV28_13819</name>
</gene>
<dbReference type="PIRSF" id="PIRSF006156">
    <property type="entry name" value="YafQ"/>
    <property type="match status" value="1"/>
</dbReference>
<evidence type="ECO:0000256" key="2">
    <source>
        <dbReference type="ARBA" id="ARBA00061366"/>
    </source>
</evidence>